<evidence type="ECO:0000256" key="1">
    <source>
        <dbReference type="SAM" id="MobiDB-lite"/>
    </source>
</evidence>
<sequence length="126" mass="13237">MRKNFAKSKWRQAFNATAVIRHMRRLQLGSSLGSSFGSSMSMDQPGQNSMPAKSMSVDCAPLSRKDGPLQPLSTLPPVPSSPAACSAPVSIGVESHLEAQAVAPAAVVEAPRPRPSTVTTIHTGTK</sequence>
<feature type="region of interest" description="Disordered" evidence="1">
    <location>
        <begin position="106"/>
        <end position="126"/>
    </location>
</feature>
<dbReference type="Proteomes" id="UP000314982">
    <property type="component" value="Unassembled WGS sequence"/>
</dbReference>
<proteinExistence type="predicted"/>
<keyword evidence="3" id="KW-1185">Reference proteome</keyword>
<evidence type="ECO:0000313" key="2">
    <source>
        <dbReference type="Ensembl" id="ENSHHUP00000003324.1"/>
    </source>
</evidence>
<name>A0A4W5JU99_9TELE</name>
<organism evidence="2 3">
    <name type="scientific">Hucho hucho</name>
    <name type="common">huchen</name>
    <dbReference type="NCBI Taxonomy" id="62062"/>
    <lineage>
        <taxon>Eukaryota</taxon>
        <taxon>Metazoa</taxon>
        <taxon>Chordata</taxon>
        <taxon>Craniata</taxon>
        <taxon>Vertebrata</taxon>
        <taxon>Euteleostomi</taxon>
        <taxon>Actinopterygii</taxon>
        <taxon>Neopterygii</taxon>
        <taxon>Teleostei</taxon>
        <taxon>Protacanthopterygii</taxon>
        <taxon>Salmoniformes</taxon>
        <taxon>Salmonidae</taxon>
        <taxon>Salmoninae</taxon>
        <taxon>Hucho</taxon>
    </lineage>
</organism>
<protein>
    <submittedName>
        <fullName evidence="2">Uncharacterized protein</fullName>
    </submittedName>
</protein>
<reference evidence="3" key="1">
    <citation type="submission" date="2018-06" db="EMBL/GenBank/DDBJ databases">
        <title>Genome assembly of Danube salmon.</title>
        <authorList>
            <person name="Macqueen D.J."/>
            <person name="Gundappa M.K."/>
        </authorList>
    </citation>
    <scope>NUCLEOTIDE SEQUENCE [LARGE SCALE GENOMIC DNA]</scope>
</reference>
<accession>A0A4W5JU99</accession>
<feature type="region of interest" description="Disordered" evidence="1">
    <location>
        <begin position="31"/>
        <end position="85"/>
    </location>
</feature>
<reference evidence="2" key="3">
    <citation type="submission" date="2025-09" db="UniProtKB">
        <authorList>
            <consortium name="Ensembl"/>
        </authorList>
    </citation>
    <scope>IDENTIFICATION</scope>
</reference>
<evidence type="ECO:0000313" key="3">
    <source>
        <dbReference type="Proteomes" id="UP000314982"/>
    </source>
</evidence>
<feature type="compositionally biased region" description="Polar residues" evidence="1">
    <location>
        <begin position="116"/>
        <end position="126"/>
    </location>
</feature>
<dbReference type="STRING" id="62062.ENSHHUP00000003324"/>
<reference evidence="2" key="2">
    <citation type="submission" date="2025-08" db="UniProtKB">
        <authorList>
            <consortium name="Ensembl"/>
        </authorList>
    </citation>
    <scope>IDENTIFICATION</scope>
</reference>
<dbReference type="Ensembl" id="ENSHHUT00000003442.1">
    <property type="protein sequence ID" value="ENSHHUP00000003324.1"/>
    <property type="gene ID" value="ENSHHUG00000002119.1"/>
</dbReference>
<feature type="compositionally biased region" description="Low complexity" evidence="1">
    <location>
        <begin position="31"/>
        <end position="42"/>
    </location>
</feature>
<dbReference type="AlphaFoldDB" id="A0A4W5JU99"/>